<dbReference type="EMBL" id="JBEPMP010000001">
    <property type="protein sequence ID" value="MET3728127.1"/>
    <property type="molecule type" value="Genomic_DNA"/>
</dbReference>
<reference evidence="1 2" key="1">
    <citation type="submission" date="2024-06" db="EMBL/GenBank/DDBJ databases">
        <title>Genomic Encyclopedia of Type Strains, Phase IV (KMG-IV): sequencing the most valuable type-strain genomes for metagenomic binning, comparative biology and taxonomic classification.</title>
        <authorList>
            <person name="Goeker M."/>
        </authorList>
    </citation>
    <scope>NUCLEOTIDE SEQUENCE [LARGE SCALE GENOMIC DNA]</scope>
    <source>
        <strain evidence="1 2">DSM 100124</strain>
    </source>
</reference>
<dbReference type="RefSeq" id="WP_198767540.1">
    <property type="nucleotide sequence ID" value="NZ_JAEACF010000001.1"/>
</dbReference>
<keyword evidence="2" id="KW-1185">Reference proteome</keyword>
<accession>A0ABV2LHQ7</accession>
<protein>
    <submittedName>
        <fullName evidence="1">Uncharacterized protein</fullName>
    </submittedName>
</protein>
<proteinExistence type="predicted"/>
<organism evidence="1 2">
    <name type="scientific">Fictibacillus halophilus</name>
    <dbReference type="NCBI Taxonomy" id="1610490"/>
    <lineage>
        <taxon>Bacteria</taxon>
        <taxon>Bacillati</taxon>
        <taxon>Bacillota</taxon>
        <taxon>Bacilli</taxon>
        <taxon>Bacillales</taxon>
        <taxon>Fictibacillaceae</taxon>
        <taxon>Fictibacillus</taxon>
    </lineage>
</organism>
<sequence length="77" mass="8942">MMIIDSENDYWIYKRNGTIRRKLTDIELKTSAGVPYIRPEIQLLYKGGSSLIREKDILDLENVLPTLDDTSRDKSLL</sequence>
<gene>
    <name evidence="1" type="ORF">ABID52_001708</name>
</gene>
<comment type="caution">
    <text evidence="1">The sequence shown here is derived from an EMBL/GenBank/DDBJ whole genome shotgun (WGS) entry which is preliminary data.</text>
</comment>
<evidence type="ECO:0000313" key="1">
    <source>
        <dbReference type="EMBL" id="MET3728127.1"/>
    </source>
</evidence>
<evidence type="ECO:0000313" key="2">
    <source>
        <dbReference type="Proteomes" id="UP001549097"/>
    </source>
</evidence>
<name>A0ABV2LHQ7_9BACL</name>
<dbReference type="Proteomes" id="UP001549097">
    <property type="component" value="Unassembled WGS sequence"/>
</dbReference>